<protein>
    <submittedName>
        <fullName evidence="1">DUF1320 domain-containing protein</fullName>
    </submittedName>
</protein>
<evidence type="ECO:0000313" key="1">
    <source>
        <dbReference type="EMBL" id="MBP0483944.1"/>
    </source>
</evidence>
<sequence>MPYTSQADLEERYGTGLLVELTDRGAMATGAINAATVARAIADTEALMDGYLAGRYRLPFTEVPDPLPALARAITFYTLHVYAPDEKIAQDYKDAMQTLREIQKGVVQLDADGVTPPGTGSSGAQVTDRDRDFTAETMKGFI</sequence>
<proteinExistence type="predicted"/>
<reference evidence="1" key="1">
    <citation type="submission" date="2021-03" db="EMBL/GenBank/DDBJ databases">
        <title>Sagittula salina sp. nov. strain M10.9X isolated from the marine waste.</title>
        <authorList>
            <person name="Satari L."/>
            <person name="Molina-Menor E."/>
            <person name="Vidal-Verdu A."/>
            <person name="Pascual J."/>
            <person name="Pereto J."/>
            <person name="Porcar M."/>
        </authorList>
    </citation>
    <scope>NUCLEOTIDE SEQUENCE</scope>
    <source>
        <strain evidence="1">M10.9X</strain>
    </source>
</reference>
<comment type="caution">
    <text evidence="1">The sequence shown here is derived from an EMBL/GenBank/DDBJ whole genome shotgun (WGS) entry which is preliminary data.</text>
</comment>
<keyword evidence="2" id="KW-1185">Reference proteome</keyword>
<accession>A0A940MW40</accession>
<dbReference type="InterPro" id="IPR009752">
    <property type="entry name" value="Phage_Mu_GpJ"/>
</dbReference>
<name>A0A940MW40_9RHOB</name>
<organism evidence="1 2">
    <name type="scientific">Sagittula salina</name>
    <dbReference type="NCBI Taxonomy" id="2820268"/>
    <lineage>
        <taxon>Bacteria</taxon>
        <taxon>Pseudomonadati</taxon>
        <taxon>Pseudomonadota</taxon>
        <taxon>Alphaproteobacteria</taxon>
        <taxon>Rhodobacterales</taxon>
        <taxon>Roseobacteraceae</taxon>
        <taxon>Sagittula</taxon>
    </lineage>
</organism>
<dbReference type="AlphaFoldDB" id="A0A940MW40"/>
<dbReference type="Pfam" id="PF07030">
    <property type="entry name" value="Phage_Mu_Gp36"/>
    <property type="match status" value="1"/>
</dbReference>
<gene>
    <name evidence="1" type="ORF">J5474_15795</name>
</gene>
<dbReference type="EMBL" id="JAGISH010000009">
    <property type="protein sequence ID" value="MBP0483944.1"/>
    <property type="molecule type" value="Genomic_DNA"/>
</dbReference>
<evidence type="ECO:0000313" key="2">
    <source>
        <dbReference type="Proteomes" id="UP000675940"/>
    </source>
</evidence>
<dbReference type="Proteomes" id="UP000675940">
    <property type="component" value="Unassembled WGS sequence"/>
</dbReference>
<dbReference type="RefSeq" id="WP_209361895.1">
    <property type="nucleotide sequence ID" value="NZ_JAGISH010000009.1"/>
</dbReference>